<evidence type="ECO:0000256" key="12">
    <source>
        <dbReference type="ARBA" id="ARBA00022695"/>
    </source>
</evidence>
<sequence>MKTRVITAVVALAVFIPLLIIGHLPLQILVALMAVVALDEILIMRKKLLISFETIISNIGVVVMVLPRSLWDNEHLPMFLHQSSLLYIFVLLMLFHTVLSRNHFTFDDAGVITLSMLYIGLGFQFFMAARTMSLATLFFALLIVWITDSGAYMIGRALGKHKLAPRISPNKTWEGSIGGTVVSVIVSAIYLLVFPAVQVYSFPVMLVIALFASIAGQFGDLIESALKRYYNVKDSGKILPGHGGILDRFDSLLIVLPVLFLLGVIH</sequence>
<comment type="catalytic activity">
    <reaction evidence="1 18">
        <text>a 1,2-diacyl-sn-glycero-3-phosphate + CTP + H(+) = a CDP-1,2-diacyl-sn-glycerol + diphosphate</text>
        <dbReference type="Rhea" id="RHEA:16229"/>
        <dbReference type="ChEBI" id="CHEBI:15378"/>
        <dbReference type="ChEBI" id="CHEBI:33019"/>
        <dbReference type="ChEBI" id="CHEBI:37563"/>
        <dbReference type="ChEBI" id="CHEBI:58332"/>
        <dbReference type="ChEBI" id="CHEBI:58608"/>
        <dbReference type="EC" id="2.7.7.41"/>
    </reaction>
</comment>
<dbReference type="UniPathway" id="UPA00557">
    <property type="reaction ID" value="UER00614"/>
</dbReference>
<evidence type="ECO:0000256" key="2">
    <source>
        <dbReference type="ARBA" id="ARBA00004651"/>
    </source>
</evidence>
<protein>
    <recommendedName>
        <fullName evidence="7 18">Phosphatidate cytidylyltransferase</fullName>
        <ecNumber evidence="6 18">2.7.7.41</ecNumber>
    </recommendedName>
</protein>
<evidence type="ECO:0000256" key="4">
    <source>
        <dbReference type="ARBA" id="ARBA00005189"/>
    </source>
</evidence>
<evidence type="ECO:0000256" key="15">
    <source>
        <dbReference type="ARBA" id="ARBA00023136"/>
    </source>
</evidence>
<keyword evidence="17" id="KW-1208">Phospholipid metabolism</keyword>
<keyword evidence="14" id="KW-0443">Lipid metabolism</keyword>
<dbReference type="GO" id="GO:0004605">
    <property type="term" value="F:phosphatidate cytidylyltransferase activity"/>
    <property type="evidence" value="ECO:0007669"/>
    <property type="project" value="UniProtKB-EC"/>
</dbReference>
<dbReference type="GO" id="GO:0005886">
    <property type="term" value="C:plasma membrane"/>
    <property type="evidence" value="ECO:0007669"/>
    <property type="project" value="UniProtKB-SubCell"/>
</dbReference>
<evidence type="ECO:0000256" key="11">
    <source>
        <dbReference type="ARBA" id="ARBA00022692"/>
    </source>
</evidence>
<proteinExistence type="inferred from homology"/>
<dbReference type="PROSITE" id="PS01315">
    <property type="entry name" value="CDS"/>
    <property type="match status" value="1"/>
</dbReference>
<dbReference type="OrthoDB" id="9799199at2"/>
<dbReference type="RefSeq" id="WP_133362353.1">
    <property type="nucleotide sequence ID" value="NZ_CP037940.1"/>
</dbReference>
<evidence type="ECO:0000256" key="13">
    <source>
        <dbReference type="ARBA" id="ARBA00022989"/>
    </source>
</evidence>
<evidence type="ECO:0000256" key="10">
    <source>
        <dbReference type="ARBA" id="ARBA00022679"/>
    </source>
</evidence>
<evidence type="ECO:0000256" key="1">
    <source>
        <dbReference type="ARBA" id="ARBA00001698"/>
    </source>
</evidence>
<gene>
    <name evidence="20" type="ORF">EQG49_01750</name>
</gene>
<keyword evidence="21" id="KW-1185">Reference proteome</keyword>
<evidence type="ECO:0000313" key="20">
    <source>
        <dbReference type="EMBL" id="QBO35273.1"/>
    </source>
</evidence>
<comment type="pathway">
    <text evidence="4">Lipid metabolism.</text>
</comment>
<comment type="subcellular location">
    <subcellularLocation>
        <location evidence="2">Cell membrane</location>
        <topology evidence="2">Multi-pass membrane protein</topology>
    </subcellularLocation>
</comment>
<keyword evidence="13 19" id="KW-1133">Transmembrane helix</keyword>
<evidence type="ECO:0000256" key="3">
    <source>
        <dbReference type="ARBA" id="ARBA00005119"/>
    </source>
</evidence>
<evidence type="ECO:0000256" key="6">
    <source>
        <dbReference type="ARBA" id="ARBA00012487"/>
    </source>
</evidence>
<evidence type="ECO:0000256" key="8">
    <source>
        <dbReference type="ARBA" id="ARBA00022475"/>
    </source>
</evidence>
<feature type="transmembrane region" description="Helical" evidence="19">
    <location>
        <begin position="175"/>
        <end position="194"/>
    </location>
</feature>
<dbReference type="KEGG" id="wei:EQG49_01750"/>
<evidence type="ECO:0000256" key="19">
    <source>
        <dbReference type="SAM" id="Phobius"/>
    </source>
</evidence>
<accession>A0A4P6YRQ0</accession>
<feature type="transmembrane region" description="Helical" evidence="19">
    <location>
        <begin position="48"/>
        <end position="67"/>
    </location>
</feature>
<evidence type="ECO:0000256" key="7">
    <source>
        <dbReference type="ARBA" id="ARBA00019373"/>
    </source>
</evidence>
<evidence type="ECO:0000256" key="5">
    <source>
        <dbReference type="ARBA" id="ARBA00010185"/>
    </source>
</evidence>
<dbReference type="GO" id="GO:0016024">
    <property type="term" value="P:CDP-diacylglycerol biosynthetic process"/>
    <property type="evidence" value="ECO:0007669"/>
    <property type="project" value="UniProtKB-UniPathway"/>
</dbReference>
<reference evidence="21" key="1">
    <citation type="submission" date="2019-03" db="EMBL/GenBank/DDBJ databases">
        <title>Weissella sp. 26KH-42 Genome sequencing.</title>
        <authorList>
            <person name="Heo J."/>
            <person name="Kim S.-J."/>
            <person name="Kim J.-S."/>
            <person name="Hong S.-B."/>
            <person name="Kwon S.-W."/>
        </authorList>
    </citation>
    <scope>NUCLEOTIDE SEQUENCE [LARGE SCALE GENOMIC DNA]</scope>
    <source>
        <strain evidence="21">26KH-42</strain>
    </source>
</reference>
<dbReference type="EC" id="2.7.7.41" evidence="6 18"/>
<evidence type="ECO:0000256" key="18">
    <source>
        <dbReference type="RuleBase" id="RU003938"/>
    </source>
</evidence>
<feature type="transmembrane region" description="Helical" evidence="19">
    <location>
        <begin position="79"/>
        <end position="99"/>
    </location>
</feature>
<dbReference type="PANTHER" id="PTHR46382:SF1">
    <property type="entry name" value="PHOSPHATIDATE CYTIDYLYLTRANSFERASE"/>
    <property type="match status" value="1"/>
</dbReference>
<keyword evidence="9" id="KW-0444">Lipid biosynthesis</keyword>
<keyword evidence="8" id="KW-1003">Cell membrane</keyword>
<keyword evidence="15 19" id="KW-0472">Membrane</keyword>
<dbReference type="PANTHER" id="PTHR46382">
    <property type="entry name" value="PHOSPHATIDATE CYTIDYLYLTRANSFERASE"/>
    <property type="match status" value="1"/>
</dbReference>
<evidence type="ECO:0000256" key="14">
    <source>
        <dbReference type="ARBA" id="ARBA00023098"/>
    </source>
</evidence>
<dbReference type="EMBL" id="CP037940">
    <property type="protein sequence ID" value="QBO35273.1"/>
    <property type="molecule type" value="Genomic_DNA"/>
</dbReference>
<feature type="transmembrane region" description="Helical" evidence="19">
    <location>
        <begin position="200"/>
        <end position="222"/>
    </location>
</feature>
<keyword evidence="16" id="KW-0594">Phospholipid biosynthesis</keyword>
<keyword evidence="12 18" id="KW-0548">Nucleotidyltransferase</keyword>
<evidence type="ECO:0000256" key="17">
    <source>
        <dbReference type="ARBA" id="ARBA00023264"/>
    </source>
</evidence>
<dbReference type="Pfam" id="PF01148">
    <property type="entry name" value="CTP_transf_1"/>
    <property type="match status" value="1"/>
</dbReference>
<dbReference type="AlphaFoldDB" id="A0A4P6YRQ0"/>
<keyword evidence="11 18" id="KW-0812">Transmembrane</keyword>
<dbReference type="Proteomes" id="UP000292886">
    <property type="component" value="Chromosome"/>
</dbReference>
<feature type="transmembrane region" description="Helical" evidence="19">
    <location>
        <begin position="135"/>
        <end position="154"/>
    </location>
</feature>
<evidence type="ECO:0000313" key="21">
    <source>
        <dbReference type="Proteomes" id="UP000292886"/>
    </source>
</evidence>
<dbReference type="InterPro" id="IPR000374">
    <property type="entry name" value="PC_trans"/>
</dbReference>
<feature type="transmembrane region" description="Helical" evidence="19">
    <location>
        <begin position="243"/>
        <end position="265"/>
    </location>
</feature>
<feature type="transmembrane region" description="Helical" evidence="19">
    <location>
        <begin position="111"/>
        <end position="129"/>
    </location>
</feature>
<name>A0A4P6YRQ0_9LACO</name>
<comment type="similarity">
    <text evidence="5 18">Belongs to the CDS family.</text>
</comment>
<keyword evidence="10 18" id="KW-0808">Transferase</keyword>
<comment type="pathway">
    <text evidence="3 18">Phospholipid metabolism; CDP-diacylglycerol biosynthesis; CDP-diacylglycerol from sn-glycerol 3-phosphate: step 3/3.</text>
</comment>
<feature type="transmembrane region" description="Helical" evidence="19">
    <location>
        <begin position="6"/>
        <end position="36"/>
    </location>
</feature>
<evidence type="ECO:0000256" key="16">
    <source>
        <dbReference type="ARBA" id="ARBA00023209"/>
    </source>
</evidence>
<organism evidence="20 21">
    <name type="scientific">Periweissella cryptocerci</name>
    <dbReference type="NCBI Taxonomy" id="2506420"/>
    <lineage>
        <taxon>Bacteria</taxon>
        <taxon>Bacillati</taxon>
        <taxon>Bacillota</taxon>
        <taxon>Bacilli</taxon>
        <taxon>Lactobacillales</taxon>
        <taxon>Lactobacillaceae</taxon>
        <taxon>Periweissella</taxon>
    </lineage>
</organism>
<evidence type="ECO:0000256" key="9">
    <source>
        <dbReference type="ARBA" id="ARBA00022516"/>
    </source>
</evidence>